<keyword evidence="1" id="KW-0732">Signal</keyword>
<dbReference type="EMBL" id="HBUF01395637">
    <property type="protein sequence ID" value="CAG6735420.1"/>
    <property type="molecule type" value="Transcribed_RNA"/>
</dbReference>
<dbReference type="EMBL" id="HBUF01227549">
    <property type="protein sequence ID" value="CAG6672085.1"/>
    <property type="molecule type" value="Transcribed_RNA"/>
</dbReference>
<dbReference type="AlphaFoldDB" id="A0A8D8SLZ1"/>
<proteinExistence type="predicted"/>
<dbReference type="EMBL" id="HBUF01527124">
    <property type="protein sequence ID" value="CAG6750565.1"/>
    <property type="molecule type" value="Transcribed_RNA"/>
</dbReference>
<dbReference type="EMBL" id="HBUF01050491">
    <property type="protein sequence ID" value="CAG6621574.1"/>
    <property type="molecule type" value="Transcribed_RNA"/>
</dbReference>
<name>A0A8D8SLZ1_9HEMI</name>
<protein>
    <submittedName>
        <fullName evidence="2">Uncharacterized protein</fullName>
    </submittedName>
</protein>
<evidence type="ECO:0000313" key="2">
    <source>
        <dbReference type="EMBL" id="CAG6672083.1"/>
    </source>
</evidence>
<evidence type="ECO:0000256" key="1">
    <source>
        <dbReference type="SAM" id="SignalP"/>
    </source>
</evidence>
<sequence length="122" mass="13090">MLLHTSSLITLCLLLTVVNLGLCATDDWTPLDPHDASVSATFSGFLDKDLCAGPATCVNAFEKQVQRSVGGEVKGSCFKMADLGSATVCNMEKTNSNGLKWVMQTWLVNGKSNARTKNTYNA</sequence>
<accession>A0A8D8SLZ1</accession>
<dbReference type="EMBL" id="HBUF01227547">
    <property type="protein sequence ID" value="CAG6672083.1"/>
    <property type="molecule type" value="Transcribed_RNA"/>
</dbReference>
<feature type="chain" id="PRO_5036428632" evidence="1">
    <location>
        <begin position="24"/>
        <end position="122"/>
    </location>
</feature>
<reference evidence="2" key="1">
    <citation type="submission" date="2021-05" db="EMBL/GenBank/DDBJ databases">
        <authorList>
            <person name="Alioto T."/>
            <person name="Alioto T."/>
            <person name="Gomez Garrido J."/>
        </authorList>
    </citation>
    <scope>NUCLEOTIDE SEQUENCE</scope>
</reference>
<feature type="signal peptide" evidence="1">
    <location>
        <begin position="1"/>
        <end position="23"/>
    </location>
</feature>
<dbReference type="EMBL" id="HBUF01527122">
    <property type="protein sequence ID" value="CAG6750563.1"/>
    <property type="molecule type" value="Transcribed_RNA"/>
</dbReference>
<organism evidence="2">
    <name type="scientific">Cacopsylla melanoneura</name>
    <dbReference type="NCBI Taxonomy" id="428564"/>
    <lineage>
        <taxon>Eukaryota</taxon>
        <taxon>Metazoa</taxon>
        <taxon>Ecdysozoa</taxon>
        <taxon>Arthropoda</taxon>
        <taxon>Hexapoda</taxon>
        <taxon>Insecta</taxon>
        <taxon>Pterygota</taxon>
        <taxon>Neoptera</taxon>
        <taxon>Paraneoptera</taxon>
        <taxon>Hemiptera</taxon>
        <taxon>Sternorrhyncha</taxon>
        <taxon>Psylloidea</taxon>
        <taxon>Psyllidae</taxon>
        <taxon>Psyllinae</taxon>
        <taxon>Cacopsylla</taxon>
    </lineage>
</organism>